<dbReference type="Pfam" id="PF01061">
    <property type="entry name" value="ABC2_membrane"/>
    <property type="match status" value="1"/>
</dbReference>
<keyword evidence="7 10" id="KW-1133">Transmembrane helix</keyword>
<dbReference type="InterPro" id="IPR043926">
    <property type="entry name" value="ABCG_dom"/>
</dbReference>
<sequence length="622" mass="68976">MEQGMVVDLESQADRRPDSETPGIFKNAIRPVTVKFEDVVYKIKAKKSTKSEEKVILNSVNGLVQPGEILAMLGPSGSGKTTLLSALGGRLGGRLGGSITYNNKTFTNTMKRNTGFVTQDDFLYPHLTVTETLVFTALLRLPNTLSKRDKVMQANAVITQLELTKCKNSAVGDQFMRGISGGERRRVSIGQELLVNPSLLFLDEPTSGLDSTTAQRIVSALWDLASGGRTIVMTIHQPSSRLFYLFHKVMLLSEGNCLYFGKASEVMDYFSGIGYVPLIAMNPADFLLDLANGLAPDGSVDNKSKVKQNLALAYKNNLLDRLKTELQETNNSSQFQDGSAQNKKFGKWPTTWWQQFSVLLRRGMKERKHEAFSGLKIGQVLAVALLVGLLWWQSDIAHLQDQIGLLFFMSGFWGFFPLFQAIFTFPPERKMLEKERASGTYRLSSYFMSRIVADLPMELVLPTLFVTITYWMAGLKPSAANFFHTLFALLLSVLVAQGMGLALGALVMDQKKATVLASVIMLSFLLAGGYYVQHVPAFISWIKYISLSNYSYRLLLGSQYKKSETYPCDGRVCSVGEFPTIKSAGLDGQSSAVVALVIMVMGYRFISYLALMRIGITKKKHP</sequence>
<dbReference type="PROSITE" id="PS50893">
    <property type="entry name" value="ABC_TRANSPORTER_2"/>
    <property type="match status" value="1"/>
</dbReference>
<feature type="region of interest" description="Disordered" evidence="9">
    <location>
        <begin position="1"/>
        <end position="24"/>
    </location>
</feature>
<evidence type="ECO:0000256" key="6">
    <source>
        <dbReference type="ARBA" id="ARBA00022840"/>
    </source>
</evidence>
<accession>A0A498IHJ9</accession>
<dbReference type="InterPro" id="IPR013525">
    <property type="entry name" value="ABC2_TM"/>
</dbReference>
<dbReference type="SMART" id="SM00382">
    <property type="entry name" value="AAA"/>
    <property type="match status" value="1"/>
</dbReference>
<dbReference type="EMBL" id="RDQH01000337">
    <property type="protein sequence ID" value="RXH83088.1"/>
    <property type="molecule type" value="Genomic_DNA"/>
</dbReference>
<dbReference type="InterPro" id="IPR050352">
    <property type="entry name" value="ABCG_transporters"/>
</dbReference>
<organism evidence="12 13">
    <name type="scientific">Malus domestica</name>
    <name type="common">Apple</name>
    <name type="synonym">Pyrus malus</name>
    <dbReference type="NCBI Taxonomy" id="3750"/>
    <lineage>
        <taxon>Eukaryota</taxon>
        <taxon>Viridiplantae</taxon>
        <taxon>Streptophyta</taxon>
        <taxon>Embryophyta</taxon>
        <taxon>Tracheophyta</taxon>
        <taxon>Spermatophyta</taxon>
        <taxon>Magnoliopsida</taxon>
        <taxon>eudicotyledons</taxon>
        <taxon>Gunneridae</taxon>
        <taxon>Pentapetalae</taxon>
        <taxon>rosids</taxon>
        <taxon>fabids</taxon>
        <taxon>Rosales</taxon>
        <taxon>Rosaceae</taxon>
        <taxon>Amygdaloideae</taxon>
        <taxon>Maleae</taxon>
        <taxon>Malus</taxon>
    </lineage>
</organism>
<evidence type="ECO:0000256" key="9">
    <source>
        <dbReference type="SAM" id="MobiDB-lite"/>
    </source>
</evidence>
<dbReference type="Pfam" id="PF19055">
    <property type="entry name" value="ABC2_membrane_7"/>
    <property type="match status" value="1"/>
</dbReference>
<dbReference type="GO" id="GO:0005524">
    <property type="term" value="F:ATP binding"/>
    <property type="evidence" value="ECO:0007669"/>
    <property type="project" value="UniProtKB-KW"/>
</dbReference>
<dbReference type="Proteomes" id="UP000290289">
    <property type="component" value="Chromosome 11"/>
</dbReference>
<comment type="caution">
    <text evidence="12">The sequence shown here is derived from an EMBL/GenBank/DDBJ whole genome shotgun (WGS) entry which is preliminary data.</text>
</comment>
<feature type="transmembrane region" description="Helical" evidence="10">
    <location>
        <begin position="371"/>
        <end position="392"/>
    </location>
</feature>
<evidence type="ECO:0000313" key="13">
    <source>
        <dbReference type="Proteomes" id="UP000290289"/>
    </source>
</evidence>
<dbReference type="InterPro" id="IPR003439">
    <property type="entry name" value="ABC_transporter-like_ATP-bd"/>
</dbReference>
<dbReference type="Pfam" id="PF00005">
    <property type="entry name" value="ABC_tran"/>
    <property type="match status" value="1"/>
</dbReference>
<feature type="transmembrane region" description="Helical" evidence="10">
    <location>
        <begin position="447"/>
        <end position="473"/>
    </location>
</feature>
<evidence type="ECO:0000256" key="3">
    <source>
        <dbReference type="ARBA" id="ARBA00022448"/>
    </source>
</evidence>
<keyword evidence="4 10" id="KW-0812">Transmembrane</keyword>
<dbReference type="PANTHER" id="PTHR48041:SF22">
    <property type="entry name" value="ABC TRANSPORTER G FAMILY MEMBER 9"/>
    <property type="match status" value="1"/>
</dbReference>
<evidence type="ECO:0000256" key="4">
    <source>
        <dbReference type="ARBA" id="ARBA00022692"/>
    </source>
</evidence>
<dbReference type="CDD" id="cd03213">
    <property type="entry name" value="ABCG_EPDR"/>
    <property type="match status" value="1"/>
</dbReference>
<evidence type="ECO:0000256" key="8">
    <source>
        <dbReference type="ARBA" id="ARBA00023136"/>
    </source>
</evidence>
<evidence type="ECO:0000256" key="2">
    <source>
        <dbReference type="ARBA" id="ARBA00005814"/>
    </source>
</evidence>
<dbReference type="PROSITE" id="PS00211">
    <property type="entry name" value="ABC_TRANSPORTER_1"/>
    <property type="match status" value="1"/>
</dbReference>
<evidence type="ECO:0000259" key="11">
    <source>
        <dbReference type="PROSITE" id="PS50893"/>
    </source>
</evidence>
<feature type="transmembrane region" description="Helical" evidence="10">
    <location>
        <begin position="404"/>
        <end position="426"/>
    </location>
</feature>
<feature type="transmembrane region" description="Helical" evidence="10">
    <location>
        <begin position="485"/>
        <end position="506"/>
    </location>
</feature>
<keyword evidence="8 10" id="KW-0472">Membrane</keyword>
<dbReference type="GO" id="GO:0140359">
    <property type="term" value="F:ABC-type transporter activity"/>
    <property type="evidence" value="ECO:0007669"/>
    <property type="project" value="InterPro"/>
</dbReference>
<evidence type="ECO:0000256" key="5">
    <source>
        <dbReference type="ARBA" id="ARBA00022741"/>
    </source>
</evidence>
<dbReference type="Gene3D" id="3.40.50.300">
    <property type="entry name" value="P-loop containing nucleotide triphosphate hydrolases"/>
    <property type="match status" value="1"/>
</dbReference>
<keyword evidence="6" id="KW-0067">ATP-binding</keyword>
<keyword evidence="5" id="KW-0547">Nucleotide-binding</keyword>
<dbReference type="SUPFAM" id="SSF52540">
    <property type="entry name" value="P-loop containing nucleoside triphosphate hydrolases"/>
    <property type="match status" value="1"/>
</dbReference>
<dbReference type="FunFam" id="3.40.50.300:FF:000337">
    <property type="entry name" value="ABC transporter G family member 22"/>
    <property type="match status" value="1"/>
</dbReference>
<feature type="transmembrane region" description="Helical" evidence="10">
    <location>
        <begin position="592"/>
        <end position="611"/>
    </location>
</feature>
<keyword evidence="3" id="KW-0813">Transport</keyword>
<comment type="subcellular location">
    <subcellularLocation>
        <location evidence="1">Membrane</location>
        <topology evidence="1">Multi-pass membrane protein</topology>
    </subcellularLocation>
</comment>
<keyword evidence="13" id="KW-1185">Reference proteome</keyword>
<dbReference type="PANTHER" id="PTHR48041">
    <property type="entry name" value="ABC TRANSPORTER G FAMILY MEMBER 28"/>
    <property type="match status" value="1"/>
</dbReference>
<feature type="transmembrane region" description="Helical" evidence="10">
    <location>
        <begin position="513"/>
        <end position="532"/>
    </location>
</feature>
<dbReference type="GO" id="GO:0005886">
    <property type="term" value="C:plasma membrane"/>
    <property type="evidence" value="ECO:0007669"/>
    <property type="project" value="TreeGrafter"/>
</dbReference>
<name>A0A498IHJ9_MALDO</name>
<dbReference type="InterPro" id="IPR017871">
    <property type="entry name" value="ABC_transporter-like_CS"/>
</dbReference>
<evidence type="ECO:0000313" key="12">
    <source>
        <dbReference type="EMBL" id="RXH83088.1"/>
    </source>
</evidence>
<dbReference type="AlphaFoldDB" id="A0A498IHJ9"/>
<gene>
    <name evidence="12" type="ORF">DVH24_003586</name>
</gene>
<comment type="similarity">
    <text evidence="2">Belongs to the ABC transporter superfamily. ABCG family. Eye pigment precursor importer (TC 3.A.1.204) subfamily.</text>
</comment>
<dbReference type="GO" id="GO:0016887">
    <property type="term" value="F:ATP hydrolysis activity"/>
    <property type="evidence" value="ECO:0007669"/>
    <property type="project" value="InterPro"/>
</dbReference>
<dbReference type="InterPro" id="IPR027417">
    <property type="entry name" value="P-loop_NTPase"/>
</dbReference>
<evidence type="ECO:0000256" key="10">
    <source>
        <dbReference type="SAM" id="Phobius"/>
    </source>
</evidence>
<evidence type="ECO:0000256" key="7">
    <source>
        <dbReference type="ARBA" id="ARBA00022989"/>
    </source>
</evidence>
<proteinExistence type="inferred from homology"/>
<reference evidence="12 13" key="1">
    <citation type="submission" date="2018-10" db="EMBL/GenBank/DDBJ databases">
        <title>A high-quality apple genome assembly.</title>
        <authorList>
            <person name="Hu J."/>
        </authorList>
    </citation>
    <scope>NUCLEOTIDE SEQUENCE [LARGE SCALE GENOMIC DNA]</scope>
    <source>
        <strain evidence="13">cv. HFTH1</strain>
        <tissue evidence="12">Young leaf</tissue>
    </source>
</reference>
<evidence type="ECO:0000256" key="1">
    <source>
        <dbReference type="ARBA" id="ARBA00004141"/>
    </source>
</evidence>
<protein>
    <recommendedName>
        <fullName evidence="11">ABC transporter domain-containing protein</fullName>
    </recommendedName>
</protein>
<dbReference type="InterPro" id="IPR003593">
    <property type="entry name" value="AAA+_ATPase"/>
</dbReference>
<feature type="domain" description="ABC transporter" evidence="11">
    <location>
        <begin position="34"/>
        <end position="279"/>
    </location>
</feature>